<name>A0A8J3ZII6_9ACTN</name>
<accession>A0A8J3ZII6</accession>
<sequence length="236" mass="25811">MAEQPDGQPERTEPDRTEPGHTDPDPAEPNDTDQDPAGPDDTGPDDTEPNPAAASAGDENPRGLLFTSDRQALRRADTIRVHATDGAGVIDAILTTLAGDQPRIYTATEQRLFPEPDGHQRRRRIAVAADIAGFDTDRRWHDHQLPGATATAVIDGAQLHEVWRSVAAFLRVGDIVRLRWHTNTNTGTGTDRLTCAGLHRDELLIEVRRGKRTSTFLLHVAVGPSSRRMVTAPAHR</sequence>
<gene>
    <name evidence="2" type="ORF">Vau01_095490</name>
</gene>
<protein>
    <submittedName>
        <fullName evidence="2">Uncharacterized protein</fullName>
    </submittedName>
</protein>
<organism evidence="2 3">
    <name type="scientific">Virgisporangium aurantiacum</name>
    <dbReference type="NCBI Taxonomy" id="175570"/>
    <lineage>
        <taxon>Bacteria</taxon>
        <taxon>Bacillati</taxon>
        <taxon>Actinomycetota</taxon>
        <taxon>Actinomycetes</taxon>
        <taxon>Micromonosporales</taxon>
        <taxon>Micromonosporaceae</taxon>
        <taxon>Virgisporangium</taxon>
    </lineage>
</organism>
<dbReference type="EMBL" id="BOPG01000074">
    <property type="protein sequence ID" value="GIJ62033.1"/>
    <property type="molecule type" value="Genomic_DNA"/>
</dbReference>
<feature type="region of interest" description="Disordered" evidence="1">
    <location>
        <begin position="1"/>
        <end position="65"/>
    </location>
</feature>
<comment type="caution">
    <text evidence="2">The sequence shown here is derived from an EMBL/GenBank/DDBJ whole genome shotgun (WGS) entry which is preliminary data.</text>
</comment>
<reference evidence="2" key="1">
    <citation type="submission" date="2021-01" db="EMBL/GenBank/DDBJ databases">
        <title>Whole genome shotgun sequence of Virgisporangium aurantiacum NBRC 16421.</title>
        <authorList>
            <person name="Komaki H."/>
            <person name="Tamura T."/>
        </authorList>
    </citation>
    <scope>NUCLEOTIDE SEQUENCE</scope>
    <source>
        <strain evidence="2">NBRC 16421</strain>
    </source>
</reference>
<feature type="compositionally biased region" description="Acidic residues" evidence="1">
    <location>
        <begin position="25"/>
        <end position="34"/>
    </location>
</feature>
<dbReference type="Proteomes" id="UP000612585">
    <property type="component" value="Unassembled WGS sequence"/>
</dbReference>
<feature type="compositionally biased region" description="Basic and acidic residues" evidence="1">
    <location>
        <begin position="8"/>
        <end position="24"/>
    </location>
</feature>
<dbReference type="AlphaFoldDB" id="A0A8J3ZII6"/>
<dbReference type="RefSeq" id="WP_204007400.1">
    <property type="nucleotide sequence ID" value="NZ_BOPG01000074.1"/>
</dbReference>
<keyword evidence="3" id="KW-1185">Reference proteome</keyword>
<proteinExistence type="predicted"/>
<evidence type="ECO:0000256" key="1">
    <source>
        <dbReference type="SAM" id="MobiDB-lite"/>
    </source>
</evidence>
<evidence type="ECO:0000313" key="2">
    <source>
        <dbReference type="EMBL" id="GIJ62033.1"/>
    </source>
</evidence>
<evidence type="ECO:0000313" key="3">
    <source>
        <dbReference type="Proteomes" id="UP000612585"/>
    </source>
</evidence>